<dbReference type="Proteomes" id="UP000434850">
    <property type="component" value="Unassembled WGS sequence"/>
</dbReference>
<organism evidence="3 4">
    <name type="scientific">Mucilaginibacter aquatilis</name>
    <dbReference type="NCBI Taxonomy" id="1517760"/>
    <lineage>
        <taxon>Bacteria</taxon>
        <taxon>Pseudomonadati</taxon>
        <taxon>Bacteroidota</taxon>
        <taxon>Sphingobacteriia</taxon>
        <taxon>Sphingobacteriales</taxon>
        <taxon>Sphingobacteriaceae</taxon>
        <taxon>Mucilaginibacter</taxon>
    </lineage>
</organism>
<dbReference type="GO" id="GO:0050660">
    <property type="term" value="F:flavin adenine dinucleotide binding"/>
    <property type="evidence" value="ECO:0007669"/>
    <property type="project" value="InterPro"/>
</dbReference>
<reference evidence="3 4" key="1">
    <citation type="submission" date="2019-12" db="EMBL/GenBank/DDBJ databases">
        <title>Mucilaginibacter sp. HME9299 genome sequencing and assembly.</title>
        <authorList>
            <person name="Kang H."/>
            <person name="Kim H."/>
            <person name="Joh K."/>
        </authorList>
    </citation>
    <scope>NUCLEOTIDE SEQUENCE [LARGE SCALE GENOMIC DNA]</scope>
    <source>
        <strain evidence="3 4">HME9299</strain>
    </source>
</reference>
<comment type="caution">
    <text evidence="3">The sequence shown here is derived from an EMBL/GenBank/DDBJ whole genome shotgun (WGS) entry which is preliminary data.</text>
</comment>
<dbReference type="PIRSF" id="PIRSF016578">
    <property type="entry name" value="HsaA"/>
    <property type="match status" value="1"/>
</dbReference>
<dbReference type="Gene3D" id="2.40.110.10">
    <property type="entry name" value="Butyryl-CoA Dehydrogenase, subunit A, domain 2"/>
    <property type="match status" value="1"/>
</dbReference>
<evidence type="ECO:0000313" key="3">
    <source>
        <dbReference type="EMBL" id="MVN90398.1"/>
    </source>
</evidence>
<sequence>MKNEQHPSALLQPEWVTIIRAEAFAAEDAGMLQPKQLELIYEQQWLKMLVPKAYGGLELDLPAQIRMEEALSWADGSFGWVVTLCAGACWFGGFIDAIAAKEIFTHAKVCLAGSGASTGTAQRTNDGYILNGHWKYASGVKHATHFTANCIIQESEKDVLLADGSPLVLSFVIDANAAELVPAWKYIGMMGTGSHAFTLNNVWVPANRSFEITPNTTVVNTPLYRYPFFQLAEATLAANLAGMALHFVELCDVVFANKLTESKRMSEGNKVTLMNDLQKVKDNLQSLRNEFYDAVDTSWYAGLSEDKIPNEILQRVSRTSRLLAHAAREGVDHLYPYCGLQAASPDTEINQVWRDLHTASQHALLSFLE</sequence>
<dbReference type="RefSeq" id="WP_157540191.1">
    <property type="nucleotide sequence ID" value="NZ_WQLA01000002.1"/>
</dbReference>
<dbReference type="Gene3D" id="1.20.140.10">
    <property type="entry name" value="Butyryl-CoA Dehydrogenase, subunit A, domain 3"/>
    <property type="match status" value="1"/>
</dbReference>
<dbReference type="OrthoDB" id="1170793at2"/>
<protein>
    <submittedName>
        <fullName evidence="3">Acyl-CoA dehydrogenase</fullName>
    </submittedName>
</protein>
<dbReference type="Gene3D" id="1.10.540.10">
    <property type="entry name" value="Acyl-CoA dehydrogenase/oxidase, N-terminal domain"/>
    <property type="match status" value="1"/>
</dbReference>
<name>A0A6I4I8T2_9SPHI</name>
<dbReference type="Pfam" id="PF08028">
    <property type="entry name" value="Acyl-CoA_dh_2"/>
    <property type="match status" value="1"/>
</dbReference>
<gene>
    <name evidence="3" type="ORF">GO816_04595</name>
</gene>
<keyword evidence="4" id="KW-1185">Reference proteome</keyword>
<evidence type="ECO:0000256" key="1">
    <source>
        <dbReference type="ARBA" id="ARBA00023002"/>
    </source>
</evidence>
<dbReference type="GO" id="GO:0016627">
    <property type="term" value="F:oxidoreductase activity, acting on the CH-CH group of donors"/>
    <property type="evidence" value="ECO:0007669"/>
    <property type="project" value="InterPro"/>
</dbReference>
<dbReference type="AlphaFoldDB" id="A0A6I4I8T2"/>
<dbReference type="InterPro" id="IPR037069">
    <property type="entry name" value="AcylCoA_DH/ox_N_sf"/>
</dbReference>
<dbReference type="InterPro" id="IPR009100">
    <property type="entry name" value="AcylCoA_DH/oxidase_NM_dom_sf"/>
</dbReference>
<dbReference type="InterPro" id="IPR046373">
    <property type="entry name" value="Acyl-CoA_Oxase/DH_mid-dom_sf"/>
</dbReference>
<evidence type="ECO:0000259" key="2">
    <source>
        <dbReference type="Pfam" id="PF08028"/>
    </source>
</evidence>
<dbReference type="EMBL" id="WQLA01000002">
    <property type="protein sequence ID" value="MVN90398.1"/>
    <property type="molecule type" value="Genomic_DNA"/>
</dbReference>
<keyword evidence="1" id="KW-0560">Oxidoreductase</keyword>
<dbReference type="InterPro" id="IPR013107">
    <property type="entry name" value="Acyl-CoA_DH_C"/>
</dbReference>
<evidence type="ECO:0000313" key="4">
    <source>
        <dbReference type="Proteomes" id="UP000434850"/>
    </source>
</evidence>
<dbReference type="SUPFAM" id="SSF56645">
    <property type="entry name" value="Acyl-CoA dehydrogenase NM domain-like"/>
    <property type="match status" value="1"/>
</dbReference>
<feature type="domain" description="Acyl-CoA dehydrogenase C-terminal" evidence="2">
    <location>
        <begin position="235"/>
        <end position="366"/>
    </location>
</feature>
<proteinExistence type="predicted"/>
<accession>A0A6I4I8T2</accession>